<evidence type="ECO:0000313" key="8">
    <source>
        <dbReference type="EMBL" id="PPV17439.1"/>
    </source>
</evidence>
<evidence type="ECO:0000313" key="9">
    <source>
        <dbReference type="Proteomes" id="UP000238081"/>
    </source>
</evidence>
<dbReference type="Pfam" id="PF07992">
    <property type="entry name" value="Pyr_redox_2"/>
    <property type="match status" value="1"/>
</dbReference>
<dbReference type="EMBL" id="BKBC01000013">
    <property type="protein sequence ID" value="GEQ20874.1"/>
    <property type="molecule type" value="Genomic_DNA"/>
</dbReference>
<dbReference type="InterPro" id="IPR009051">
    <property type="entry name" value="Helical_ferredxn"/>
</dbReference>
<evidence type="ECO:0000256" key="1">
    <source>
        <dbReference type="ARBA" id="ARBA00022605"/>
    </source>
</evidence>
<organism evidence="8 9">
    <name type="scientific">Clostridium butyricum</name>
    <dbReference type="NCBI Taxonomy" id="1492"/>
    <lineage>
        <taxon>Bacteria</taxon>
        <taxon>Bacillati</taxon>
        <taxon>Bacillota</taxon>
        <taxon>Clostridia</taxon>
        <taxon>Eubacteriales</taxon>
        <taxon>Clostridiaceae</taxon>
        <taxon>Clostridium</taxon>
    </lineage>
</organism>
<dbReference type="InterPro" id="IPR036188">
    <property type="entry name" value="FAD/NAD-bd_sf"/>
</dbReference>
<feature type="domain" description="Dihydroprymidine dehydrogenase" evidence="6">
    <location>
        <begin position="24"/>
        <end position="140"/>
    </location>
</feature>
<dbReference type="InterPro" id="IPR051394">
    <property type="entry name" value="Glutamate_Synthase"/>
</dbReference>
<proteinExistence type="predicted"/>
<comment type="pathway">
    <text evidence="4">Amino-acid biosynthesis.</text>
</comment>
<reference evidence="7 10" key="2">
    <citation type="submission" date="2019-07" db="EMBL/GenBank/DDBJ databases">
        <title>Whole genome shotgun sequence of Clostridium butyricum NBRC 3858.</title>
        <authorList>
            <person name="Hosoyama A."/>
            <person name="Uohara A."/>
            <person name="Ohji S."/>
            <person name="Ichikawa N."/>
        </authorList>
    </citation>
    <scope>NUCLEOTIDE SEQUENCE [LARGE SCALE GENOMIC DNA]</scope>
    <source>
        <strain evidence="7 10">NBRC 3858</strain>
    </source>
</reference>
<feature type="domain" description="FAD/NAD(P)-binding" evidence="5">
    <location>
        <begin position="154"/>
        <end position="477"/>
    </location>
</feature>
<evidence type="ECO:0000259" key="5">
    <source>
        <dbReference type="Pfam" id="PF07992"/>
    </source>
</evidence>
<dbReference type="Gene3D" id="1.10.1060.10">
    <property type="entry name" value="Alpha-helical ferredoxin"/>
    <property type="match status" value="1"/>
</dbReference>
<dbReference type="Proteomes" id="UP000238081">
    <property type="component" value="Unassembled WGS sequence"/>
</dbReference>
<evidence type="ECO:0000259" key="6">
    <source>
        <dbReference type="Pfam" id="PF14691"/>
    </source>
</evidence>
<dbReference type="GO" id="GO:0016639">
    <property type="term" value="F:oxidoreductase activity, acting on the CH-NH2 group of donors, NAD or NADP as acceptor"/>
    <property type="evidence" value="ECO:0007669"/>
    <property type="project" value="InterPro"/>
</dbReference>
<keyword evidence="1" id="KW-0028">Amino-acid biosynthesis</keyword>
<dbReference type="SUPFAM" id="SSF46548">
    <property type="entry name" value="alpha-helical ferredoxin"/>
    <property type="match status" value="1"/>
</dbReference>
<evidence type="ECO:0000313" key="7">
    <source>
        <dbReference type="EMBL" id="GEQ20874.1"/>
    </source>
</evidence>
<dbReference type="Pfam" id="PF14691">
    <property type="entry name" value="Fer4_20"/>
    <property type="match status" value="1"/>
</dbReference>
<name>A0A2S7FEE5_CLOBU</name>
<dbReference type="InterPro" id="IPR028261">
    <property type="entry name" value="DPD_II"/>
</dbReference>
<dbReference type="Proteomes" id="UP000321089">
    <property type="component" value="Unassembled WGS sequence"/>
</dbReference>
<dbReference type="Gene3D" id="3.50.50.60">
    <property type="entry name" value="FAD/NAD(P)-binding domain"/>
    <property type="match status" value="2"/>
</dbReference>
<dbReference type="RefSeq" id="WP_043664554.1">
    <property type="nucleotide sequence ID" value="NZ_BKBC01000013.1"/>
</dbReference>
<gene>
    <name evidence="8" type="ORF">AWN73_07930</name>
    <name evidence="7" type="ORF">CBU02nite_13800</name>
</gene>
<dbReference type="GO" id="GO:0051536">
    <property type="term" value="F:iron-sulfur cluster binding"/>
    <property type="evidence" value="ECO:0007669"/>
    <property type="project" value="InterPro"/>
</dbReference>
<evidence type="ECO:0000313" key="10">
    <source>
        <dbReference type="Proteomes" id="UP000321089"/>
    </source>
</evidence>
<dbReference type="GO" id="GO:0006537">
    <property type="term" value="P:glutamate biosynthetic process"/>
    <property type="evidence" value="ECO:0007669"/>
    <property type="project" value="UniProtKB-KW"/>
</dbReference>
<reference evidence="8 9" key="1">
    <citation type="submission" date="2016-01" db="EMBL/GenBank/DDBJ databases">
        <title>Characterization of the Clostridium difficile lineages that are prevalent in Hong Kong and China.</title>
        <authorList>
            <person name="Kwok J.S.-L."/>
            <person name="Lam W.-Y."/>
            <person name="Ip M."/>
            <person name="Chan T.-F."/>
            <person name="Hawkey P.M."/>
            <person name="Tsui S.K.-W."/>
        </authorList>
    </citation>
    <scope>NUCLEOTIDE SEQUENCE [LARGE SCALE GENOMIC DNA]</scope>
    <source>
        <strain evidence="8 9">300064</strain>
    </source>
</reference>
<evidence type="ECO:0000256" key="3">
    <source>
        <dbReference type="ARBA" id="ARBA00023164"/>
    </source>
</evidence>
<dbReference type="InterPro" id="IPR006005">
    <property type="entry name" value="Glut_synth_ssu1"/>
</dbReference>
<accession>A0A2S7FEE5</accession>
<keyword evidence="3" id="KW-0314">Glutamate biosynthesis</keyword>
<dbReference type="InterPro" id="IPR023753">
    <property type="entry name" value="FAD/NAD-binding_dom"/>
</dbReference>
<sequence>MGKPTGFLEYERKVGKDRDIKERLNDYDEFHTRLTLEEQQIQGARCMDCGVPFCQSGVIISGMVTGCPLHNLIPEWNDLVYRGKWKLAYERLHKTSPFPEFTSRVCPSPCQSACTCGINGPCVSIKENERAIIDTAFETGIVKANPPAKRTGKTVAVIGSGPAGLAVADKLNKCGHKVTVFERSDRPGGLLMYGIPNMKLDKDVVLRRIHLMAEEGIKFVCNANVGENYDAQRICDEYDAVVLATGASQPRDLVCEGREGVKGIHFAVDFLKASTKSLLDSNLKDKNYISAEGKNVIVIGGGDTGTDCVATSLRHGCESLVQFEIMGEPSKNRSANNPWPEWPKVLKVDYGQKEFIELFGRDPREYLTTVTKVNADKDGNVESVDTVKVEWKKDANGRFAPVPVEGSEKNYKADLILLAMGFTGSEDYLKNAFAVESDARSNVQTQDGSYKTNVPKIFTTGDARSGQSLVVRAIADGIEAGEAVDKFLRS</sequence>
<evidence type="ECO:0000256" key="2">
    <source>
        <dbReference type="ARBA" id="ARBA00023002"/>
    </source>
</evidence>
<dbReference type="AlphaFoldDB" id="A0A2S7FEE5"/>
<keyword evidence="2" id="KW-0560">Oxidoreductase</keyword>
<dbReference type="PANTHER" id="PTHR43100">
    <property type="entry name" value="GLUTAMATE SYNTHASE [NADPH] SMALL CHAIN"/>
    <property type="match status" value="1"/>
</dbReference>
<protein>
    <submittedName>
        <fullName evidence="7 8">Glutamate synthase</fullName>
    </submittedName>
</protein>
<dbReference type="SUPFAM" id="SSF51971">
    <property type="entry name" value="Nucleotide-binding domain"/>
    <property type="match status" value="1"/>
</dbReference>
<dbReference type="EMBL" id="LRDH01000024">
    <property type="protein sequence ID" value="PPV17439.1"/>
    <property type="molecule type" value="Genomic_DNA"/>
</dbReference>
<comment type="caution">
    <text evidence="8">The sequence shown here is derived from an EMBL/GenBank/DDBJ whole genome shotgun (WGS) entry which is preliminary data.</text>
</comment>
<evidence type="ECO:0000256" key="4">
    <source>
        <dbReference type="ARBA" id="ARBA00029440"/>
    </source>
</evidence>
<dbReference type="NCBIfam" id="TIGR01317">
    <property type="entry name" value="GOGAT_sm_gam"/>
    <property type="match status" value="1"/>
</dbReference>
<dbReference type="PRINTS" id="PR00419">
    <property type="entry name" value="ADXRDTASE"/>
</dbReference>